<name>A0A158RJ17_BACC3</name>
<organism evidence="1 2">
    <name type="scientific">Bacillus cereus (strain 03BB102)</name>
    <dbReference type="NCBI Taxonomy" id="572264"/>
    <lineage>
        <taxon>Bacteria</taxon>
        <taxon>Bacillati</taxon>
        <taxon>Bacillota</taxon>
        <taxon>Bacilli</taxon>
        <taxon>Bacillales</taxon>
        <taxon>Bacillaceae</taxon>
        <taxon>Bacillus</taxon>
        <taxon>Bacillus cereus group</taxon>
    </lineage>
</organism>
<dbReference type="Proteomes" id="UP000002210">
    <property type="component" value="Chromosome"/>
</dbReference>
<dbReference type="NCBIfam" id="TIGR04088">
    <property type="entry name" value="cognate_SipW"/>
    <property type="match status" value="1"/>
</dbReference>
<gene>
    <name evidence="1" type="ordered locus">BCA_1330</name>
</gene>
<evidence type="ECO:0000313" key="2">
    <source>
        <dbReference type="Proteomes" id="UP000002210"/>
    </source>
</evidence>
<evidence type="ECO:0000313" key="1">
    <source>
        <dbReference type="EMBL" id="ACO27052.1"/>
    </source>
</evidence>
<dbReference type="RefSeq" id="WP_000172842.1">
    <property type="nucleotide sequence ID" value="NC_012472.1"/>
</dbReference>
<protein>
    <submittedName>
        <fullName evidence="1">Spore coat-associated protein</fullName>
    </submittedName>
</protein>
<reference evidence="1 2" key="1">
    <citation type="submission" date="2009-02" db="EMBL/GenBank/DDBJ databases">
        <title>Genome sequence of Bacillus cereus 03BB102.</title>
        <authorList>
            <person name="Dodson R.J."/>
            <person name="Jackson P."/>
            <person name="Munk A.C."/>
            <person name="Brettin T."/>
            <person name="Bruce D."/>
            <person name="Detter C."/>
            <person name="Tapia R."/>
            <person name="Han C."/>
            <person name="Sutton G."/>
            <person name="Sims D."/>
        </authorList>
    </citation>
    <scope>NUCLEOTIDE SEQUENCE [LARGE SCALE GENOMIC DNA]</scope>
    <source>
        <strain evidence="1 2">03BB102</strain>
    </source>
</reference>
<dbReference type="InterPro" id="IPR023833">
    <property type="entry name" value="Signal_pept_SipW-depend-type"/>
</dbReference>
<dbReference type="AlphaFoldDB" id="A0A158RJ17"/>
<accession>A0A158RJ17</accession>
<dbReference type="EMBL" id="CP001407">
    <property type="protein sequence ID" value="ACO27052.1"/>
    <property type="molecule type" value="Genomic_DNA"/>
</dbReference>
<sequence>MTLKKKLGMGIASAVLGAALVGGGTFAYFSDKEVSNNTFASGTLDLALNPSTIVKVDNLKPGDTIEKEFKLENKGTLDIKKVLLTTEYDVEDVKKDNKKDFGEDIEVVFLKNIDKKDQVIKRTTLKDLTDKKVTAAENDLVSWLWPEKGIKAGTNDSFKVKFHFIERNESQNEFQGDKLQLKWTFEAQQGDGVEKK</sequence>
<proteinExistence type="predicted"/>
<dbReference type="KEGG" id="bcx:BCA_1330"/>
<dbReference type="PATRIC" id="fig|572264.18.peg.1283"/>
<dbReference type="Pfam" id="PF12389">
    <property type="entry name" value="Peptidase_M73"/>
    <property type="match status" value="1"/>
</dbReference>
<dbReference type="InterPro" id="IPR022121">
    <property type="entry name" value="Peptidase_M73_camelysin"/>
</dbReference>